<evidence type="ECO:0000313" key="3">
    <source>
        <dbReference type="Proteomes" id="UP001248581"/>
    </source>
</evidence>
<dbReference type="PANTHER" id="PTHR32182">
    <property type="entry name" value="DNA REPLICATION AND REPAIR PROTEIN RECF"/>
    <property type="match status" value="1"/>
</dbReference>
<dbReference type="InterPro" id="IPR027417">
    <property type="entry name" value="P-loop_NTPase"/>
</dbReference>
<accession>A0ABY9TIV4</accession>
<feature type="domain" description="Protein CR006 P-loop" evidence="1">
    <location>
        <begin position="100"/>
        <end position="692"/>
    </location>
</feature>
<dbReference type="Proteomes" id="UP001248581">
    <property type="component" value="Chromosome"/>
</dbReference>
<evidence type="ECO:0000259" key="1">
    <source>
        <dbReference type="Pfam" id="PF13166"/>
    </source>
</evidence>
<name>A0ABY9TIV4_9GAMM</name>
<dbReference type="Pfam" id="PF13166">
    <property type="entry name" value="AAA_13"/>
    <property type="match status" value="1"/>
</dbReference>
<dbReference type="SUPFAM" id="SSF52540">
    <property type="entry name" value="P-loop containing nucleoside triphosphate hydrolases"/>
    <property type="match status" value="1"/>
</dbReference>
<protein>
    <submittedName>
        <fullName evidence="2">AAA family ATPase</fullName>
    </submittedName>
</protein>
<gene>
    <name evidence="2" type="ORF">RI845_00960</name>
</gene>
<dbReference type="EMBL" id="CP134146">
    <property type="protein sequence ID" value="WNC68732.1"/>
    <property type="molecule type" value="Genomic_DNA"/>
</dbReference>
<dbReference type="RefSeq" id="WP_348387886.1">
    <property type="nucleotide sequence ID" value="NZ_CP134146.1"/>
</dbReference>
<dbReference type="PANTHER" id="PTHR32182:SF22">
    <property type="entry name" value="ATP-DEPENDENT ENDONUCLEASE, OLD FAMILY-RELATED"/>
    <property type="match status" value="1"/>
</dbReference>
<proteinExistence type="predicted"/>
<dbReference type="Gene3D" id="3.40.50.300">
    <property type="entry name" value="P-loop containing nucleotide triphosphate hydrolases"/>
    <property type="match status" value="2"/>
</dbReference>
<sequence>MSDVNKGIIDWVNAQPYWVQLAVSKVYGQTEIKNELIDELLALLKTPEGQSKDTQVDLTPFFKSAFDDNGDIRIHSIGEIEGIDALAPRTPLPFAHNLSVIYGNNGSGKSGYARILKKLCGKPNAAELQPNVFKELPQNRQCKVEASINGDDKTFLWQANENPAQELTTVDVFDSQTGFFYIDKEQEINYVPNEVALFEQLVSIYQQLQQKLKGELGAIGSVLPAKPADYGDTKYIKGMFERLKHDTDINTVEEFYKFSVEDKAALVQLGERLSASPTDLAVKKQKRKTQLENILNNVMKAAKHVSNISVERIKQLELDAKTKREIAQQGANAIVTETSFDGFGTEIWKAMWEAARNYSKRSAYPEAEYPYVEQGSKCVLCEQELDESARKRLEKFESYVAGELESSATLAETALKDVLDKLPTKPEEQTIVMSLQAAQLDEREWLPIFKGVWGNIQDVVSNAKDKEREIHKYYDLAPDTFKPIQSIIESLEQEVEQHQKDAVEFDKNNLINHINELKSKEWASSYVDAVKDEISNLKEKQKISEWLKSVNTAAVSKEAGRVSEILVTEAFVDRFNNELILLGASKVTVELVKTRPKLGRVYHKVQLQGLNHQHSRSKAMSVLSEGEQRIVSLAAFLADVGSKPNSAPFIFDDPISSLDQTYEEHTAKRLVSLSENRQVIVFTHRLSLLGQLIDNGNAECRYIRREPWGCGEHGDIPLFGKKPVNAVKDLKNNRLSVARKMYDSHGFDNYYPLAKAICSDFRILLERIVETELLADVIKRHRRDIHTKNKINLLAKITKDDCELIEKLMSDFSCFEHSQSDESPVEIPEPDILESYLDSIIIWHEAFKTRVH</sequence>
<evidence type="ECO:0000313" key="2">
    <source>
        <dbReference type="EMBL" id="WNC68732.1"/>
    </source>
</evidence>
<keyword evidence="3" id="KW-1185">Reference proteome</keyword>
<reference evidence="3" key="1">
    <citation type="submission" date="2023-09" db="EMBL/GenBank/DDBJ databases">
        <authorList>
            <person name="Li S."/>
            <person name="Li X."/>
            <person name="Zhang C."/>
            <person name="Zhao Z."/>
        </authorList>
    </citation>
    <scope>NUCLEOTIDE SEQUENCE [LARGE SCALE GENOMIC DNA]</scope>
    <source>
        <strain evidence="3">SQ345</strain>
    </source>
</reference>
<dbReference type="InterPro" id="IPR026866">
    <property type="entry name" value="CR006_AAA"/>
</dbReference>
<organism evidence="2 3">
    <name type="scientific">Thalassotalea nanhaiensis</name>
    <dbReference type="NCBI Taxonomy" id="3065648"/>
    <lineage>
        <taxon>Bacteria</taxon>
        <taxon>Pseudomonadati</taxon>
        <taxon>Pseudomonadota</taxon>
        <taxon>Gammaproteobacteria</taxon>
        <taxon>Alteromonadales</taxon>
        <taxon>Colwelliaceae</taxon>
        <taxon>Thalassotalea</taxon>
    </lineage>
</organism>